<protein>
    <submittedName>
        <fullName evidence="1">Uncharacterized protein</fullName>
    </submittedName>
</protein>
<dbReference type="EMBL" id="ASXJ01000202">
    <property type="protein sequence ID" value="ERM01089.1"/>
    <property type="molecule type" value="Genomic_DNA"/>
</dbReference>
<reference evidence="1 2" key="1">
    <citation type="journal article" date="2014" name="FEMS Microbiol. Lett.">
        <title>Genome sequencing analysis reveals virulence-related gene content of Ochrobactrum intermedium strain 229E, a urease-positive strain isolated from the human gastric niche.</title>
        <authorList>
            <person name="Kulkarni G.J."/>
            <person name="Shetty S."/>
            <person name="Dharne M.S."/>
            <person name="Shouche Y.S."/>
        </authorList>
    </citation>
    <scope>NUCLEOTIDE SEQUENCE [LARGE SCALE GENOMIC DNA]</scope>
    <source>
        <strain evidence="1 2">229E</strain>
    </source>
</reference>
<sequence length="170" mass="19049">MEGLMHLTGYGGENFIRSDRSTRLFRGNQLLAAGSEDDYITIDLFDAGCYDAAVYLRFLFGAGISLNTLRGTSSQNWIPILNFRAGEQWNGYSALPFGKAIGFYDVQAGHIFHAAISLGDVYIRGVHGGKLGQNWQDRTNLTRVLPYSSRNADGSFNYERRKIYVYISKL</sequence>
<evidence type="ECO:0000313" key="2">
    <source>
        <dbReference type="Proteomes" id="UP000016842"/>
    </source>
</evidence>
<dbReference type="Proteomes" id="UP000016842">
    <property type="component" value="Unassembled WGS sequence"/>
</dbReference>
<gene>
    <name evidence="1" type="ORF">Q644_23545</name>
</gene>
<name>U4V8T4_9HYPH</name>
<accession>U4V8T4</accession>
<proteinExistence type="predicted"/>
<organism evidence="1 2">
    <name type="scientific">Brucella intermedia 229E</name>
    <dbReference type="NCBI Taxonomy" id="1337887"/>
    <lineage>
        <taxon>Bacteria</taxon>
        <taxon>Pseudomonadati</taxon>
        <taxon>Pseudomonadota</taxon>
        <taxon>Alphaproteobacteria</taxon>
        <taxon>Hyphomicrobiales</taxon>
        <taxon>Brucellaceae</taxon>
        <taxon>Brucella/Ochrobactrum group</taxon>
        <taxon>Brucella</taxon>
    </lineage>
</organism>
<comment type="caution">
    <text evidence="1">The sequence shown here is derived from an EMBL/GenBank/DDBJ whole genome shotgun (WGS) entry which is preliminary data.</text>
</comment>
<dbReference type="PATRIC" id="fig|1337887.3.peg.3500"/>
<dbReference type="AlphaFoldDB" id="U4V8T4"/>
<evidence type="ECO:0000313" key="1">
    <source>
        <dbReference type="EMBL" id="ERM01089.1"/>
    </source>
</evidence>